<comment type="catalytic activity">
    <reaction evidence="12">
        <text>sphinganine + NADP(+) = 3-oxosphinganine + NADPH + H(+)</text>
        <dbReference type="Rhea" id="RHEA:22640"/>
        <dbReference type="ChEBI" id="CHEBI:15378"/>
        <dbReference type="ChEBI" id="CHEBI:57783"/>
        <dbReference type="ChEBI" id="CHEBI:57817"/>
        <dbReference type="ChEBI" id="CHEBI:58299"/>
        <dbReference type="ChEBI" id="CHEBI:58349"/>
        <dbReference type="EC" id="1.1.1.102"/>
    </reaction>
    <physiologicalReaction direction="right-to-left" evidence="12">
        <dbReference type="Rhea" id="RHEA:22642"/>
    </physiologicalReaction>
</comment>
<sequence length="334" mass="36673">MMDDWKVALITIGSILGGVLVSGIISELYLRVNAAKFNVKGKHCYVTGGSQGLGKSIAEDLARQGAHVTIVARREAVLKEALEEIKKHAGDKDQKFAYVCADVASKDDVERAVGEAVKKQGKEIEYAFLSAGVSNPGFFVEQSADVLEQTMKVNYFGTLFSAHAIARRMVKEKIAGGHIVMVSSTLGMFGLIGYAGYCGSKFAVRGLAEALRVELQMHKINVHCYFPGTIFTPGYETENLTKPKITKDIEGADDGLTPEQCARGMFKGLRRGECAITTDPISLLFRCNTRGAMPTNNYVIDTVVAAIGWVAFPPWRWYVDYMVKSFRHEKPKVE</sequence>
<dbReference type="InterPro" id="IPR002347">
    <property type="entry name" value="SDR_fam"/>
</dbReference>
<dbReference type="EC" id="1.1.1.102" evidence="10"/>
<evidence type="ECO:0000256" key="5">
    <source>
        <dbReference type="ARBA" id="ARBA00022824"/>
    </source>
</evidence>
<keyword evidence="9" id="KW-0443">Lipid metabolism</keyword>
<name>A0A1Y1WMN5_9FUNG</name>
<protein>
    <recommendedName>
        <fullName evidence="10">3-dehydrosphinganine reductase</fullName>
        <ecNumber evidence="10">1.1.1.102</ecNumber>
    </recommendedName>
</protein>
<evidence type="ECO:0000313" key="15">
    <source>
        <dbReference type="Proteomes" id="UP000193922"/>
    </source>
</evidence>
<evidence type="ECO:0000256" key="8">
    <source>
        <dbReference type="ARBA" id="ARBA00023002"/>
    </source>
</evidence>
<evidence type="ECO:0000256" key="7">
    <source>
        <dbReference type="ARBA" id="ARBA00022919"/>
    </source>
</evidence>
<comment type="pathway">
    <text evidence="2">Lipid metabolism; sphingolipid metabolism.</text>
</comment>
<comment type="function">
    <text evidence="11">Catalyzes the reduction of 3'-oxosphinganine (3-ketodihydrosphingosine/KDS) to sphinganine (dihydrosphingosine/DHS), the second step of de novo sphingolipid biosynthesis.</text>
</comment>
<dbReference type="PRINTS" id="PR00081">
    <property type="entry name" value="GDHRDH"/>
</dbReference>
<comment type="subcellular location">
    <subcellularLocation>
        <location evidence="1">Endoplasmic reticulum</location>
    </subcellularLocation>
</comment>
<dbReference type="AlphaFoldDB" id="A0A1Y1WMN5"/>
<evidence type="ECO:0000256" key="12">
    <source>
        <dbReference type="ARBA" id="ARBA00048930"/>
    </source>
</evidence>
<evidence type="ECO:0000256" key="11">
    <source>
        <dbReference type="ARBA" id="ARBA00044737"/>
    </source>
</evidence>
<evidence type="ECO:0000313" key="14">
    <source>
        <dbReference type="EMBL" id="ORX74773.1"/>
    </source>
</evidence>
<evidence type="ECO:0000256" key="13">
    <source>
        <dbReference type="SAM" id="Phobius"/>
    </source>
</evidence>
<dbReference type="OrthoDB" id="10267115at2759"/>
<dbReference type="PANTHER" id="PTHR43550">
    <property type="entry name" value="3-KETODIHYDROSPHINGOSINE REDUCTASE"/>
    <property type="match status" value="1"/>
</dbReference>
<evidence type="ECO:0000256" key="9">
    <source>
        <dbReference type="ARBA" id="ARBA00023098"/>
    </source>
</evidence>
<dbReference type="RefSeq" id="XP_040747984.1">
    <property type="nucleotide sequence ID" value="XM_040884862.1"/>
</dbReference>
<organism evidence="14 15">
    <name type="scientific">Linderina pennispora</name>
    <dbReference type="NCBI Taxonomy" id="61395"/>
    <lineage>
        <taxon>Eukaryota</taxon>
        <taxon>Fungi</taxon>
        <taxon>Fungi incertae sedis</taxon>
        <taxon>Zoopagomycota</taxon>
        <taxon>Kickxellomycotina</taxon>
        <taxon>Kickxellomycetes</taxon>
        <taxon>Kickxellales</taxon>
        <taxon>Kickxellaceae</taxon>
        <taxon>Linderina</taxon>
    </lineage>
</organism>
<dbReference type="FunFam" id="3.40.50.720:FF:000468">
    <property type="entry name" value="Short-chain dehydrogenase, putative"/>
    <property type="match status" value="1"/>
</dbReference>
<feature type="transmembrane region" description="Helical" evidence="13">
    <location>
        <begin position="6"/>
        <end position="30"/>
    </location>
</feature>
<evidence type="ECO:0000256" key="2">
    <source>
        <dbReference type="ARBA" id="ARBA00004760"/>
    </source>
</evidence>
<keyword evidence="5" id="KW-0256">Endoplasmic reticulum</keyword>
<keyword evidence="15" id="KW-1185">Reference proteome</keyword>
<dbReference type="PROSITE" id="PS00061">
    <property type="entry name" value="ADH_SHORT"/>
    <property type="match status" value="1"/>
</dbReference>
<keyword evidence="13" id="KW-0472">Membrane</keyword>
<dbReference type="EMBL" id="MCFD01000001">
    <property type="protein sequence ID" value="ORX74773.1"/>
    <property type="molecule type" value="Genomic_DNA"/>
</dbReference>
<keyword evidence="8" id="KW-0560">Oxidoreductase</keyword>
<dbReference type="SUPFAM" id="SSF51735">
    <property type="entry name" value="NAD(P)-binding Rossmann-fold domains"/>
    <property type="match status" value="1"/>
</dbReference>
<comment type="caution">
    <text evidence="14">The sequence shown here is derived from an EMBL/GenBank/DDBJ whole genome shotgun (WGS) entry which is preliminary data.</text>
</comment>
<evidence type="ECO:0000256" key="10">
    <source>
        <dbReference type="ARBA" id="ARBA00026112"/>
    </source>
</evidence>
<keyword evidence="4" id="KW-0547">Nucleotide-binding</keyword>
<dbReference type="PANTHER" id="PTHR43550:SF3">
    <property type="entry name" value="3-KETODIHYDROSPHINGOSINE REDUCTASE"/>
    <property type="match status" value="1"/>
</dbReference>
<accession>A0A1Y1WMN5</accession>
<evidence type="ECO:0000256" key="6">
    <source>
        <dbReference type="ARBA" id="ARBA00022857"/>
    </source>
</evidence>
<evidence type="ECO:0000256" key="4">
    <source>
        <dbReference type="ARBA" id="ARBA00022741"/>
    </source>
</evidence>
<dbReference type="InterPro" id="IPR036291">
    <property type="entry name" value="NAD(P)-bd_dom_sf"/>
</dbReference>
<evidence type="ECO:0000256" key="1">
    <source>
        <dbReference type="ARBA" id="ARBA00004240"/>
    </source>
</evidence>
<dbReference type="Gene3D" id="3.40.50.720">
    <property type="entry name" value="NAD(P)-binding Rossmann-like Domain"/>
    <property type="match status" value="1"/>
</dbReference>
<keyword evidence="6" id="KW-0521">NADP</keyword>
<dbReference type="InterPro" id="IPR045022">
    <property type="entry name" value="KDSR-like"/>
</dbReference>
<evidence type="ECO:0000256" key="3">
    <source>
        <dbReference type="ARBA" id="ARBA00004991"/>
    </source>
</evidence>
<feature type="transmembrane region" description="Helical" evidence="13">
    <location>
        <begin position="175"/>
        <end position="197"/>
    </location>
</feature>
<dbReference type="GeneID" id="63801510"/>
<dbReference type="GO" id="GO:0005789">
    <property type="term" value="C:endoplasmic reticulum membrane"/>
    <property type="evidence" value="ECO:0007669"/>
    <property type="project" value="TreeGrafter"/>
</dbReference>
<dbReference type="Pfam" id="PF00106">
    <property type="entry name" value="adh_short"/>
    <property type="match status" value="1"/>
</dbReference>
<dbReference type="GO" id="GO:0030148">
    <property type="term" value="P:sphingolipid biosynthetic process"/>
    <property type="evidence" value="ECO:0007669"/>
    <property type="project" value="InterPro"/>
</dbReference>
<dbReference type="STRING" id="61395.A0A1Y1WMN5"/>
<keyword evidence="7" id="KW-0746">Sphingolipid metabolism</keyword>
<comment type="pathway">
    <text evidence="3">Sphingolipid metabolism.</text>
</comment>
<dbReference type="Proteomes" id="UP000193922">
    <property type="component" value="Unassembled WGS sequence"/>
</dbReference>
<dbReference type="GO" id="GO:0006666">
    <property type="term" value="P:3-keto-sphinganine metabolic process"/>
    <property type="evidence" value="ECO:0007669"/>
    <property type="project" value="InterPro"/>
</dbReference>
<dbReference type="InterPro" id="IPR020904">
    <property type="entry name" value="Sc_DH/Rdtase_CS"/>
</dbReference>
<proteinExistence type="predicted"/>
<dbReference type="GO" id="GO:0000166">
    <property type="term" value="F:nucleotide binding"/>
    <property type="evidence" value="ECO:0007669"/>
    <property type="project" value="UniProtKB-KW"/>
</dbReference>
<keyword evidence="13" id="KW-1133">Transmembrane helix</keyword>
<reference evidence="14 15" key="1">
    <citation type="submission" date="2016-07" db="EMBL/GenBank/DDBJ databases">
        <title>Pervasive Adenine N6-methylation of Active Genes in Fungi.</title>
        <authorList>
            <consortium name="DOE Joint Genome Institute"/>
            <person name="Mondo S.J."/>
            <person name="Dannebaum R.O."/>
            <person name="Kuo R.C."/>
            <person name="Labutti K."/>
            <person name="Haridas S."/>
            <person name="Kuo A."/>
            <person name="Salamov A."/>
            <person name="Ahrendt S.R."/>
            <person name="Lipzen A."/>
            <person name="Sullivan W."/>
            <person name="Andreopoulos W.B."/>
            <person name="Clum A."/>
            <person name="Lindquist E."/>
            <person name="Daum C."/>
            <person name="Ramamoorthy G.K."/>
            <person name="Gryganskyi A."/>
            <person name="Culley D."/>
            <person name="Magnuson J.K."/>
            <person name="James T.Y."/>
            <person name="O'Malley M.A."/>
            <person name="Stajich J.E."/>
            <person name="Spatafora J.W."/>
            <person name="Visel A."/>
            <person name="Grigoriev I.V."/>
        </authorList>
    </citation>
    <scope>NUCLEOTIDE SEQUENCE [LARGE SCALE GENOMIC DNA]</scope>
    <source>
        <strain evidence="14 15">ATCC 12442</strain>
    </source>
</reference>
<dbReference type="CDD" id="cd08939">
    <property type="entry name" value="KDSR-like_SDR_c"/>
    <property type="match status" value="1"/>
</dbReference>
<gene>
    <name evidence="14" type="ORF">DL89DRAFT_22766</name>
</gene>
<dbReference type="GO" id="GO:0047560">
    <property type="term" value="F:3-dehydrosphinganine reductase activity"/>
    <property type="evidence" value="ECO:0007669"/>
    <property type="project" value="UniProtKB-EC"/>
</dbReference>
<keyword evidence="13" id="KW-0812">Transmembrane</keyword>